<protein>
    <submittedName>
        <fullName evidence="3">Domain of uncharacterized function (DUF2479)</fullName>
    </submittedName>
</protein>
<dbReference type="RefSeq" id="WP_111926644.1">
    <property type="nucleotide sequence ID" value="NZ_UAWG01000012.1"/>
</dbReference>
<reference evidence="3 4" key="1">
    <citation type="submission" date="2018-06" db="EMBL/GenBank/DDBJ databases">
        <authorList>
            <consortium name="Pathogen Informatics"/>
            <person name="Doyle S."/>
        </authorList>
    </citation>
    <scope>NUCLEOTIDE SEQUENCE [LARGE SCALE GENOMIC DNA]</scope>
    <source>
        <strain evidence="3 4">NCTC10719</strain>
    </source>
</reference>
<dbReference type="Gene3D" id="2.60.40.3350">
    <property type="match status" value="1"/>
</dbReference>
<organism evidence="3 4">
    <name type="scientific">Clostridium perfringens</name>
    <dbReference type="NCBI Taxonomy" id="1502"/>
    <lineage>
        <taxon>Bacteria</taxon>
        <taxon>Bacillati</taxon>
        <taxon>Bacillota</taxon>
        <taxon>Clostridia</taxon>
        <taxon>Eubacteriales</taxon>
        <taxon>Clostridiaceae</taxon>
        <taxon>Clostridium</taxon>
    </lineage>
</organism>
<dbReference type="Proteomes" id="UP000249986">
    <property type="component" value="Unassembled WGS sequence"/>
</dbReference>
<feature type="domain" description="BppU N-terminal" evidence="2">
    <location>
        <begin position="13"/>
        <end position="139"/>
    </location>
</feature>
<dbReference type="Pfam" id="PF10651">
    <property type="entry name" value="BppU_N"/>
    <property type="match status" value="1"/>
</dbReference>
<dbReference type="AlphaFoldDB" id="A0A2X2Y9Q3"/>
<evidence type="ECO:0000259" key="2">
    <source>
        <dbReference type="Pfam" id="PF10651"/>
    </source>
</evidence>
<evidence type="ECO:0000256" key="1">
    <source>
        <dbReference type="SAM" id="Coils"/>
    </source>
</evidence>
<gene>
    <name evidence="3" type="ORF">NCTC10719_01907</name>
</gene>
<evidence type="ECO:0000313" key="3">
    <source>
        <dbReference type="EMBL" id="SQB60317.1"/>
    </source>
</evidence>
<feature type="coiled-coil region" evidence="1">
    <location>
        <begin position="135"/>
        <end position="239"/>
    </location>
</feature>
<accession>A0A2X2Y9Q3</accession>
<evidence type="ECO:0000313" key="4">
    <source>
        <dbReference type="Proteomes" id="UP000249986"/>
    </source>
</evidence>
<proteinExistence type="predicted"/>
<sequence length="687" mass="76458">MSEIGLNINVDSYNNEGIKTIKGNNNAEIYKLYILKNKRRLSLVGKTVKLGYVMVGTKNGDVIENLNITNAEQGEITFPITNRISKKDGVYSCQLAIYGADGFLEHTATFGLTVEANIFTKIAGEIADSKDFTYLENILDKASKLNEKLKENTSSATNANSNLESNIIEANNINSKLLENTSTATSLNSNLESNINLAKEVKETIKDLDTKNIEATSKIERLEGLNAKAEELSNNINEALPVKDALVKNTEEAKAANTNLLAANQEATSKNTELQASLEKTKKYIAGLDGSQNIPQIRLDVDALQNGLKSNQALAYQGSSISANDTLEGRTEGMVIRGKTSVMDGKLESFGEKEKVGDKYKISILSCGKNLFDEIESEEGLLNVNTGELYKVNTSCTSGYIKVEKGKSYIISGEGEIRGYYACLYDLNKKYIEQKTFSKNIPFTFNQDGYFRFSYASEKEETPAKNILFEEGTQSSSYEAYKCDKKEILMKKPLCEDNYIYEDNRQVKVYKPTEQYIFTGNEEIIKDNAGYFALLGTGHKPLSKTINNKYPDKNTINLNENGLWCGNSYKFCIKDLSVSTVEEFKAKLKKWREEGKPLTVVYELATPVIEVVENCVDIDLDTFGEKTYFNIENSIKGSLDFKVPSNIASIVQSTAREVNNIWDVINNLLVPSLIDINKNVALATIKK</sequence>
<keyword evidence="1" id="KW-0175">Coiled coil</keyword>
<dbReference type="InterPro" id="IPR018913">
    <property type="entry name" value="BppU_N"/>
</dbReference>
<dbReference type="EMBL" id="UAWG01000012">
    <property type="protein sequence ID" value="SQB60317.1"/>
    <property type="molecule type" value="Genomic_DNA"/>
</dbReference>
<name>A0A2X2Y9Q3_CLOPF</name>